<comment type="caution">
    <text evidence="3">The sequence shown here is derived from an EMBL/GenBank/DDBJ whole genome shotgun (WGS) entry which is preliminary data.</text>
</comment>
<proteinExistence type="predicted"/>
<dbReference type="OrthoDB" id="8188786at2"/>
<evidence type="ECO:0000259" key="1">
    <source>
        <dbReference type="Pfam" id="PF09664"/>
    </source>
</evidence>
<feature type="domain" description="DUF2399" evidence="1">
    <location>
        <begin position="227"/>
        <end position="371"/>
    </location>
</feature>
<organism evidence="3 4">
    <name type="scientific">Actinokineospora bangkokensis</name>
    <dbReference type="NCBI Taxonomy" id="1193682"/>
    <lineage>
        <taxon>Bacteria</taxon>
        <taxon>Bacillati</taxon>
        <taxon>Actinomycetota</taxon>
        <taxon>Actinomycetes</taxon>
        <taxon>Pseudonocardiales</taxon>
        <taxon>Pseudonocardiaceae</taxon>
        <taxon>Actinokineospora</taxon>
    </lineage>
</organism>
<dbReference type="AlphaFoldDB" id="A0A1Q9LDT3"/>
<dbReference type="EMBL" id="MKQR01000028">
    <property type="protein sequence ID" value="OLR90176.1"/>
    <property type="molecule type" value="Genomic_DNA"/>
</dbReference>
<dbReference type="Pfam" id="PF09664">
    <property type="entry name" value="DUF2399"/>
    <property type="match status" value="1"/>
</dbReference>
<dbReference type="Proteomes" id="UP000186040">
    <property type="component" value="Unassembled WGS sequence"/>
</dbReference>
<evidence type="ECO:0000313" key="4">
    <source>
        <dbReference type="Proteomes" id="UP000186040"/>
    </source>
</evidence>
<keyword evidence="4" id="KW-1185">Reference proteome</keyword>
<gene>
    <name evidence="3" type="ORF">BJP25_04230</name>
</gene>
<dbReference type="STRING" id="1193682.BJP25_04230"/>
<dbReference type="RefSeq" id="WP_075978381.1">
    <property type="nucleotide sequence ID" value="NZ_MKQR01000028.1"/>
</dbReference>
<dbReference type="InterPro" id="IPR024466">
    <property type="entry name" value="CHP02679_N"/>
</dbReference>
<dbReference type="Pfam" id="PF11796">
    <property type="entry name" value="DUF3323"/>
    <property type="match status" value="1"/>
</dbReference>
<feature type="domain" description="Conserved hypothetical protein CHP02679 N terminus" evidence="2">
    <location>
        <begin position="33"/>
        <end position="223"/>
    </location>
</feature>
<evidence type="ECO:0000259" key="2">
    <source>
        <dbReference type="Pfam" id="PF11796"/>
    </source>
</evidence>
<name>A0A1Q9LDT3_9PSEU</name>
<protein>
    <recommendedName>
        <fullName evidence="5">TIGR02679 family protein</fullName>
    </recommendedName>
</protein>
<evidence type="ECO:0008006" key="5">
    <source>
        <dbReference type="Google" id="ProtNLM"/>
    </source>
</evidence>
<accession>A0A1Q9LDT3</accession>
<reference evidence="3 4" key="1">
    <citation type="submission" date="2016-10" db="EMBL/GenBank/DDBJ databases">
        <title>The Draft Genome Sequence of Actinokineospora bangkokensis 44EHWT reveals the biosynthetic pathway of antifungal compounds Thailandins with unusual extender unit butylmalonyl-CoA.</title>
        <authorList>
            <person name="Greule A."/>
            <person name="Intra B."/>
            <person name="Flemming S."/>
            <person name="Rommel M.G."/>
            <person name="Panbangred W."/>
            <person name="Bechthold A."/>
        </authorList>
    </citation>
    <scope>NUCLEOTIDE SEQUENCE [LARGE SCALE GENOMIC DNA]</scope>
    <source>
        <strain evidence="3 4">44EHW</strain>
    </source>
</reference>
<evidence type="ECO:0000313" key="3">
    <source>
        <dbReference type="EMBL" id="OLR90176.1"/>
    </source>
</evidence>
<sequence>MTGARDFGRPEYVVLWKQARAAVQRGQRRFGYKAPDEAAAAAAAALLGVPVTAGVGLTFGVSELDERLAGAGGLRAVLESVHGTPVLPGSAPAARDTWVDDLLRSALAAVGLADRPWAGPWVDQVRRYSKVAPEQLDGPAAVAASVLARINLDPRVVPTVWVPRAELAGVDLDRGRKVAALVLRAAALAHGVPLPRTTLEEQRLWERCGVAVDGVSSTVIWRGQVVALRDVASVPVVPRGGRVWVCTSPRLAELTGTADVLCLSSRLSVASRMLLARLASLKASFMVHGDFDAAGLLVVGQALRLTGGTPWRMAADDYRAALDLARSEGLDLPPLGAEPPETPWDPVLQEALKAGWAVPEEMLLDLLIPDLV</sequence>
<dbReference type="InterPro" id="IPR024465">
    <property type="entry name" value="DUF2399"/>
</dbReference>